<accession>A0AAD7G6Y5</accession>
<name>A0AAD7G6Y5_MYCRO</name>
<dbReference type="EMBL" id="JARKIE010000238">
    <property type="protein sequence ID" value="KAJ7662883.1"/>
    <property type="molecule type" value="Genomic_DNA"/>
</dbReference>
<protein>
    <recommendedName>
        <fullName evidence="3">Ubiquitin-like protease family profile domain-containing protein</fullName>
    </recommendedName>
</protein>
<keyword evidence="2" id="KW-1185">Reference proteome</keyword>
<reference evidence="1" key="1">
    <citation type="submission" date="2023-03" db="EMBL/GenBank/DDBJ databases">
        <title>Massive genome expansion in bonnet fungi (Mycena s.s.) driven by repeated elements and novel gene families across ecological guilds.</title>
        <authorList>
            <consortium name="Lawrence Berkeley National Laboratory"/>
            <person name="Harder C.B."/>
            <person name="Miyauchi S."/>
            <person name="Viragh M."/>
            <person name="Kuo A."/>
            <person name="Thoen E."/>
            <person name="Andreopoulos B."/>
            <person name="Lu D."/>
            <person name="Skrede I."/>
            <person name="Drula E."/>
            <person name="Henrissat B."/>
            <person name="Morin E."/>
            <person name="Kohler A."/>
            <person name="Barry K."/>
            <person name="LaButti K."/>
            <person name="Morin E."/>
            <person name="Salamov A."/>
            <person name="Lipzen A."/>
            <person name="Mereny Z."/>
            <person name="Hegedus B."/>
            <person name="Baldrian P."/>
            <person name="Stursova M."/>
            <person name="Weitz H."/>
            <person name="Taylor A."/>
            <person name="Grigoriev I.V."/>
            <person name="Nagy L.G."/>
            <person name="Martin F."/>
            <person name="Kauserud H."/>
        </authorList>
    </citation>
    <scope>NUCLEOTIDE SEQUENCE</scope>
    <source>
        <strain evidence="1">CBHHK067</strain>
    </source>
</reference>
<dbReference type="AlphaFoldDB" id="A0AAD7G6Y5"/>
<organism evidence="1 2">
    <name type="scientific">Mycena rosella</name>
    <name type="common">Pink bonnet</name>
    <name type="synonym">Agaricus rosellus</name>
    <dbReference type="NCBI Taxonomy" id="1033263"/>
    <lineage>
        <taxon>Eukaryota</taxon>
        <taxon>Fungi</taxon>
        <taxon>Dikarya</taxon>
        <taxon>Basidiomycota</taxon>
        <taxon>Agaricomycotina</taxon>
        <taxon>Agaricomycetes</taxon>
        <taxon>Agaricomycetidae</taxon>
        <taxon>Agaricales</taxon>
        <taxon>Marasmiineae</taxon>
        <taxon>Mycenaceae</taxon>
        <taxon>Mycena</taxon>
    </lineage>
</organism>
<dbReference type="Gene3D" id="3.40.395.10">
    <property type="entry name" value="Adenoviral Proteinase, Chain A"/>
    <property type="match status" value="1"/>
</dbReference>
<evidence type="ECO:0008006" key="3">
    <source>
        <dbReference type="Google" id="ProtNLM"/>
    </source>
</evidence>
<evidence type="ECO:0000313" key="2">
    <source>
        <dbReference type="Proteomes" id="UP001221757"/>
    </source>
</evidence>
<sequence>MCLAGGVGGGGGLHRSAILVANILNQGTFITSVAKYFSLALHPTTLGPPNTLLLHELKGLSRTQDVWSTAVGRRPHLAIQMGGCMRSLWLILIHRIDEEHWALVVVVVANQQIVFFDNLGSSGGWRCYIRDIMVLITRMVVPANRNKYPLYVITEEEAWIACPLFNLGEHCQSNGHDCGLWVLCMMGMILRGNASTGVTEA</sequence>
<proteinExistence type="predicted"/>
<dbReference type="SUPFAM" id="SSF54001">
    <property type="entry name" value="Cysteine proteinases"/>
    <property type="match status" value="1"/>
</dbReference>
<dbReference type="InterPro" id="IPR038765">
    <property type="entry name" value="Papain-like_cys_pep_sf"/>
</dbReference>
<gene>
    <name evidence="1" type="ORF">B0H17DRAFT_1144252</name>
</gene>
<dbReference type="Proteomes" id="UP001221757">
    <property type="component" value="Unassembled WGS sequence"/>
</dbReference>
<evidence type="ECO:0000313" key="1">
    <source>
        <dbReference type="EMBL" id="KAJ7662883.1"/>
    </source>
</evidence>
<comment type="caution">
    <text evidence="1">The sequence shown here is derived from an EMBL/GenBank/DDBJ whole genome shotgun (WGS) entry which is preliminary data.</text>
</comment>